<proteinExistence type="predicted"/>
<feature type="region of interest" description="Disordered" evidence="1">
    <location>
        <begin position="1"/>
        <end position="57"/>
    </location>
</feature>
<feature type="compositionally biased region" description="Basic and acidic residues" evidence="1">
    <location>
        <begin position="1"/>
        <end position="14"/>
    </location>
</feature>
<dbReference type="EMBL" id="JAWDJX010000028">
    <property type="protein sequence ID" value="KAK3050998.1"/>
    <property type="molecule type" value="Genomic_DNA"/>
</dbReference>
<gene>
    <name evidence="3" type="ORF">LTR09_007747</name>
</gene>
<keyword evidence="2" id="KW-1133">Transmembrane helix</keyword>
<dbReference type="AlphaFoldDB" id="A0AAJ0G6N8"/>
<keyword evidence="2" id="KW-0812">Transmembrane</keyword>
<feature type="compositionally biased region" description="Gly residues" evidence="1">
    <location>
        <begin position="137"/>
        <end position="148"/>
    </location>
</feature>
<keyword evidence="4" id="KW-1185">Reference proteome</keyword>
<dbReference type="Proteomes" id="UP001271007">
    <property type="component" value="Unassembled WGS sequence"/>
</dbReference>
<evidence type="ECO:0000313" key="4">
    <source>
        <dbReference type="Proteomes" id="UP001271007"/>
    </source>
</evidence>
<comment type="caution">
    <text evidence="3">The sequence shown here is derived from an EMBL/GenBank/DDBJ whole genome shotgun (WGS) entry which is preliminary data.</text>
</comment>
<evidence type="ECO:0000313" key="3">
    <source>
        <dbReference type="EMBL" id="KAK3050998.1"/>
    </source>
</evidence>
<feature type="transmembrane region" description="Helical" evidence="2">
    <location>
        <begin position="83"/>
        <end position="107"/>
    </location>
</feature>
<keyword evidence="2" id="KW-0472">Membrane</keyword>
<feature type="compositionally biased region" description="Low complexity" evidence="1">
    <location>
        <begin position="15"/>
        <end position="26"/>
    </location>
</feature>
<protein>
    <submittedName>
        <fullName evidence="3">Uncharacterized protein</fullName>
    </submittedName>
</protein>
<accession>A0AAJ0G6N8</accession>
<name>A0AAJ0G6N8_9PEZI</name>
<organism evidence="3 4">
    <name type="scientific">Extremus antarcticus</name>
    <dbReference type="NCBI Taxonomy" id="702011"/>
    <lineage>
        <taxon>Eukaryota</taxon>
        <taxon>Fungi</taxon>
        <taxon>Dikarya</taxon>
        <taxon>Ascomycota</taxon>
        <taxon>Pezizomycotina</taxon>
        <taxon>Dothideomycetes</taxon>
        <taxon>Dothideomycetidae</taxon>
        <taxon>Mycosphaerellales</taxon>
        <taxon>Extremaceae</taxon>
        <taxon>Extremus</taxon>
    </lineage>
</organism>
<feature type="region of interest" description="Disordered" evidence="1">
    <location>
        <begin position="126"/>
        <end position="148"/>
    </location>
</feature>
<sequence length="148" mass="15914">MDCHSRQHRADLQYRPRSSNVPPSSVAQPYRSRRVSSRYLATEGPTTRHPDMDASTSSSTHMLIAAATATTDPSALELHLSTAVVVAVTCIILAFVVISMLLFCCMMDRHSQRASGRDMELNIDASDSGTQAHSEGGRGPSGRRAGGV</sequence>
<reference evidence="3" key="1">
    <citation type="submission" date="2023-04" db="EMBL/GenBank/DDBJ databases">
        <title>Black Yeasts Isolated from many extreme environments.</title>
        <authorList>
            <person name="Coleine C."/>
            <person name="Stajich J.E."/>
            <person name="Selbmann L."/>
        </authorList>
    </citation>
    <scope>NUCLEOTIDE SEQUENCE</scope>
    <source>
        <strain evidence="3">CCFEE 5312</strain>
    </source>
</reference>
<evidence type="ECO:0000256" key="2">
    <source>
        <dbReference type="SAM" id="Phobius"/>
    </source>
</evidence>
<evidence type="ECO:0000256" key="1">
    <source>
        <dbReference type="SAM" id="MobiDB-lite"/>
    </source>
</evidence>